<reference evidence="3" key="1">
    <citation type="journal article" date="2023" name="Access Microbiol">
        <title>De-novo genome assembly for Akanthomyces muscarius, a biocontrol agent of insect agricultural pests.</title>
        <authorList>
            <person name="Erdos Z."/>
            <person name="Studholme D.J."/>
            <person name="Raymond B."/>
            <person name="Sharma M."/>
        </authorList>
    </citation>
    <scope>NUCLEOTIDE SEQUENCE</scope>
    <source>
        <strain evidence="3">Ve6</strain>
    </source>
</reference>
<dbReference type="PANTHER" id="PTHR43048">
    <property type="entry name" value="METHYLMALONYL-COA EPIMERASE"/>
    <property type="match status" value="1"/>
</dbReference>
<proteinExistence type="predicted"/>
<dbReference type="InterPro" id="IPR029068">
    <property type="entry name" value="Glyas_Bleomycin-R_OHBP_Dase"/>
</dbReference>
<dbReference type="Proteomes" id="UP001144673">
    <property type="component" value="Chromosome 6"/>
</dbReference>
<dbReference type="GeneID" id="80887335"/>
<feature type="domain" description="VOC" evidence="2">
    <location>
        <begin position="166"/>
        <end position="293"/>
    </location>
</feature>
<dbReference type="InterPro" id="IPR037523">
    <property type="entry name" value="VOC_core"/>
</dbReference>
<dbReference type="Pfam" id="PF00903">
    <property type="entry name" value="Glyoxalase"/>
    <property type="match status" value="1"/>
</dbReference>
<organism evidence="3 4">
    <name type="scientific">Akanthomyces muscarius</name>
    <name type="common">Entomopathogenic fungus</name>
    <name type="synonym">Lecanicillium muscarium</name>
    <dbReference type="NCBI Taxonomy" id="2231603"/>
    <lineage>
        <taxon>Eukaryota</taxon>
        <taxon>Fungi</taxon>
        <taxon>Dikarya</taxon>
        <taxon>Ascomycota</taxon>
        <taxon>Pezizomycotina</taxon>
        <taxon>Sordariomycetes</taxon>
        <taxon>Hypocreomycetidae</taxon>
        <taxon>Hypocreales</taxon>
        <taxon>Cordycipitaceae</taxon>
        <taxon>Akanthomyces</taxon>
    </lineage>
</organism>
<dbReference type="PANTHER" id="PTHR43048:SF3">
    <property type="entry name" value="METHYLMALONYL-COA EPIMERASE, MITOCHONDRIAL"/>
    <property type="match status" value="1"/>
</dbReference>
<dbReference type="RefSeq" id="XP_056055029.1">
    <property type="nucleotide sequence ID" value="XM_056198041.1"/>
</dbReference>
<dbReference type="GO" id="GO:0046872">
    <property type="term" value="F:metal ion binding"/>
    <property type="evidence" value="ECO:0007669"/>
    <property type="project" value="UniProtKB-KW"/>
</dbReference>
<keyword evidence="1" id="KW-0479">Metal-binding</keyword>
<protein>
    <recommendedName>
        <fullName evidence="2">VOC domain-containing protein</fullName>
    </recommendedName>
</protein>
<dbReference type="GO" id="GO:0046491">
    <property type="term" value="P:L-methylmalonyl-CoA metabolic process"/>
    <property type="evidence" value="ECO:0007669"/>
    <property type="project" value="TreeGrafter"/>
</dbReference>
<dbReference type="GO" id="GO:0004493">
    <property type="term" value="F:methylmalonyl-CoA epimerase activity"/>
    <property type="evidence" value="ECO:0007669"/>
    <property type="project" value="TreeGrafter"/>
</dbReference>
<dbReference type="SUPFAM" id="SSF54593">
    <property type="entry name" value="Glyoxalase/Bleomycin resistance protein/Dihydroxybiphenyl dioxygenase"/>
    <property type="match status" value="1"/>
</dbReference>
<name>A0A9W8QGS6_AKAMU</name>
<keyword evidence="4" id="KW-1185">Reference proteome</keyword>
<dbReference type="KEGG" id="amus:LMH87_000176"/>
<dbReference type="GO" id="GO:0005739">
    <property type="term" value="C:mitochondrion"/>
    <property type="evidence" value="ECO:0007669"/>
    <property type="project" value="TreeGrafter"/>
</dbReference>
<sequence length="328" mass="36358">MENKDRIILQRLSHVIYEHPDVDRFASFARDFGLIDAGEVDDMHFYCGYGKDSYVYVAKRAATGAAKRFVGAGFVAQSAEDFGLACQLPGAEILDATKRPGAGQLVQVPDPNGYVVQVVWGREERMEPAHGISSCVTGQLSMNGAVDKIRKGHFTRMTSGPGLIHKLGHFGYTTSNYEETCRWYTQSFNFTPTDVLHSPGDRKQEVAAFMRFDLGKEFVDHHSLLIARGEKAGTTVHHSSFEVEDIDTQMMAHQWLEQAGWALVWGVGRHVHGSQIFDYWYDSGGFVVEHYADGDLVNEETEITHAVAGTMAVWGPPVPAIWGGKVTT</sequence>
<dbReference type="InterPro" id="IPR051785">
    <property type="entry name" value="MMCE/EMCE_epimerase"/>
</dbReference>
<evidence type="ECO:0000313" key="4">
    <source>
        <dbReference type="Proteomes" id="UP001144673"/>
    </source>
</evidence>
<dbReference type="EMBL" id="JAJHUN010000007">
    <property type="protein sequence ID" value="KAJ4154905.1"/>
    <property type="molecule type" value="Genomic_DNA"/>
</dbReference>
<dbReference type="PROSITE" id="PS51819">
    <property type="entry name" value="VOC"/>
    <property type="match status" value="1"/>
</dbReference>
<comment type="caution">
    <text evidence="3">The sequence shown here is derived from an EMBL/GenBank/DDBJ whole genome shotgun (WGS) entry which is preliminary data.</text>
</comment>
<dbReference type="InterPro" id="IPR004360">
    <property type="entry name" value="Glyas_Fos-R_dOase_dom"/>
</dbReference>
<dbReference type="AlphaFoldDB" id="A0A9W8QGS6"/>
<evidence type="ECO:0000256" key="1">
    <source>
        <dbReference type="ARBA" id="ARBA00022723"/>
    </source>
</evidence>
<evidence type="ECO:0000313" key="3">
    <source>
        <dbReference type="EMBL" id="KAJ4154905.1"/>
    </source>
</evidence>
<accession>A0A9W8QGS6</accession>
<dbReference type="Gene3D" id="3.10.180.10">
    <property type="entry name" value="2,3-Dihydroxybiphenyl 1,2-Dioxygenase, domain 1"/>
    <property type="match status" value="2"/>
</dbReference>
<gene>
    <name evidence="3" type="ORF">LMH87_000176</name>
</gene>
<evidence type="ECO:0000259" key="2">
    <source>
        <dbReference type="PROSITE" id="PS51819"/>
    </source>
</evidence>